<evidence type="ECO:0000313" key="1">
    <source>
        <dbReference type="EMBL" id="NYZ19241.1"/>
    </source>
</evidence>
<comment type="caution">
    <text evidence="1">The sequence shown here is derived from an EMBL/GenBank/DDBJ whole genome shotgun (WGS) entry which is preliminary data.</text>
</comment>
<dbReference type="Proteomes" id="UP000584642">
    <property type="component" value="Unassembled WGS sequence"/>
</dbReference>
<name>A0ABX2T4M0_9PROT</name>
<sequence length="60" mass="6586">MTIDTLADLERAVAEFQRLQNAPHGSADERRRRELDAQIKAFAVQHPGDMSPGKPDGSIA</sequence>
<organism evidence="1 2">
    <name type="scientific">Azospirillum oleiclasticum</name>
    <dbReference type="NCBI Taxonomy" id="2735135"/>
    <lineage>
        <taxon>Bacteria</taxon>
        <taxon>Pseudomonadati</taxon>
        <taxon>Pseudomonadota</taxon>
        <taxon>Alphaproteobacteria</taxon>
        <taxon>Rhodospirillales</taxon>
        <taxon>Azospirillaceae</taxon>
        <taxon>Azospirillum</taxon>
    </lineage>
</organism>
<gene>
    <name evidence="1" type="ORF">HND93_05920</name>
</gene>
<accession>A0ABX2T4M0</accession>
<keyword evidence="2" id="KW-1185">Reference proteome</keyword>
<protein>
    <submittedName>
        <fullName evidence="1">Uncharacterized protein</fullName>
    </submittedName>
</protein>
<dbReference type="RefSeq" id="WP_180281009.1">
    <property type="nucleotide sequence ID" value="NZ_JABFDB010000002.1"/>
</dbReference>
<proteinExistence type="predicted"/>
<reference evidence="1 2" key="1">
    <citation type="submission" date="2020-05" db="EMBL/GenBank/DDBJ databases">
        <title>Azospirillum oleiclasticum sp. nov, a nitrogen-fixing and heavy crude oil-emulsifying bacterium isolated from the crude oil of Yumen Oilfield.</title>
        <authorList>
            <person name="Wu D."/>
            <person name="Cai M."/>
            <person name="Zhang X."/>
        </authorList>
    </citation>
    <scope>NUCLEOTIDE SEQUENCE [LARGE SCALE GENOMIC DNA]</scope>
    <source>
        <strain evidence="1 2">ROY-1-1-2</strain>
    </source>
</reference>
<evidence type="ECO:0000313" key="2">
    <source>
        <dbReference type="Proteomes" id="UP000584642"/>
    </source>
</evidence>
<dbReference type="EMBL" id="JABFDB010000002">
    <property type="protein sequence ID" value="NYZ19241.1"/>
    <property type="molecule type" value="Genomic_DNA"/>
</dbReference>